<keyword evidence="10 16" id="KW-0156">Chromatin regulator</keyword>
<dbReference type="EMBL" id="JAIWYP010000002">
    <property type="protein sequence ID" value="KAH3861110.1"/>
    <property type="molecule type" value="Genomic_DNA"/>
</dbReference>
<dbReference type="Pfam" id="PF04433">
    <property type="entry name" value="SWIRM"/>
    <property type="match status" value="1"/>
</dbReference>
<dbReference type="AlphaFoldDB" id="A0A9D4LLR9"/>
<keyword evidence="11 16" id="KW-0560">Oxidoreductase</keyword>
<dbReference type="FunFam" id="3.90.660.10:FF:000001">
    <property type="entry name" value="Lysine-specific histone demethylase"/>
    <property type="match status" value="1"/>
</dbReference>
<dbReference type="FunFam" id="3.50.50.60:FF:000029">
    <property type="entry name" value="Lysine-specific histone demethylase"/>
    <property type="match status" value="1"/>
</dbReference>
<evidence type="ECO:0000313" key="21">
    <source>
        <dbReference type="EMBL" id="KAH3861110.1"/>
    </source>
</evidence>
<keyword evidence="12 16" id="KW-0805">Transcription regulation</keyword>
<keyword evidence="8 16" id="KW-0285">Flavoprotein</keyword>
<evidence type="ECO:0000256" key="10">
    <source>
        <dbReference type="ARBA" id="ARBA00022853"/>
    </source>
</evidence>
<proteinExistence type="inferred from homology"/>
<comment type="cofactor">
    <cofactor evidence="1 16 17">
        <name>FAD</name>
        <dbReference type="ChEBI" id="CHEBI:57692"/>
    </cofactor>
</comment>
<evidence type="ECO:0000256" key="13">
    <source>
        <dbReference type="ARBA" id="ARBA00023054"/>
    </source>
</evidence>
<keyword evidence="14 16" id="KW-0804">Transcription</keyword>
<dbReference type="GO" id="GO:0003682">
    <property type="term" value="F:chromatin binding"/>
    <property type="evidence" value="ECO:0007669"/>
    <property type="project" value="TreeGrafter"/>
</dbReference>
<dbReference type="InterPro" id="IPR009057">
    <property type="entry name" value="Homeodomain-like_sf"/>
</dbReference>
<evidence type="ECO:0000256" key="11">
    <source>
        <dbReference type="ARBA" id="ARBA00023002"/>
    </source>
</evidence>
<dbReference type="FunFam" id="1.10.10.10:FF:000064">
    <property type="entry name" value="Lysine-specific histone demethylase 1A"/>
    <property type="match status" value="1"/>
</dbReference>
<feature type="binding site" evidence="17">
    <location>
        <position position="245"/>
    </location>
    <ligand>
        <name>FAD</name>
        <dbReference type="ChEBI" id="CHEBI:57692"/>
    </ligand>
</feature>
<dbReference type="OrthoDB" id="9982100at2759"/>
<keyword evidence="7" id="KW-0597">Phosphoprotein</keyword>
<evidence type="ECO:0000256" key="5">
    <source>
        <dbReference type="ARBA" id="ARBA00022454"/>
    </source>
</evidence>
<dbReference type="Pfam" id="PF01593">
    <property type="entry name" value="Amino_oxidase"/>
    <property type="match status" value="1"/>
</dbReference>
<feature type="binding site" evidence="17">
    <location>
        <begin position="738"/>
        <end position="739"/>
    </location>
    <ligand>
        <name>FAD</name>
        <dbReference type="ChEBI" id="CHEBI:57692"/>
    </ligand>
</feature>
<feature type="binding site" evidence="17">
    <location>
        <begin position="261"/>
        <end position="262"/>
    </location>
    <ligand>
        <name>FAD</name>
        <dbReference type="ChEBI" id="CHEBI:57692"/>
    </ligand>
</feature>
<gene>
    <name evidence="21" type="ORF">DPMN_024038</name>
</gene>
<comment type="catalytic activity">
    <reaction evidence="16">
        <text>N(6),N(6)-dimethyl-L-lysyl(4)-[histone H3] + 2 A + 2 H2O = L-lysyl(4)-[histone H3] + 2 formaldehyde + 2 AH2</text>
        <dbReference type="Rhea" id="RHEA:60244"/>
        <dbReference type="Rhea" id="RHEA-COMP:15540"/>
        <dbReference type="Rhea" id="RHEA-COMP:15547"/>
        <dbReference type="ChEBI" id="CHEBI:13193"/>
        <dbReference type="ChEBI" id="CHEBI:15377"/>
        <dbReference type="ChEBI" id="CHEBI:16842"/>
        <dbReference type="ChEBI" id="CHEBI:17499"/>
        <dbReference type="ChEBI" id="CHEBI:29969"/>
        <dbReference type="ChEBI" id="CHEBI:61976"/>
        <dbReference type="EC" id="1.14.99.66"/>
    </reaction>
</comment>
<dbReference type="InterPro" id="IPR036188">
    <property type="entry name" value="FAD/NAD-bd_sf"/>
</dbReference>
<evidence type="ECO:0000259" key="20">
    <source>
        <dbReference type="PROSITE" id="PS50934"/>
    </source>
</evidence>
<evidence type="ECO:0000256" key="14">
    <source>
        <dbReference type="ARBA" id="ARBA00023163"/>
    </source>
</evidence>
<dbReference type="SUPFAM" id="SSF54373">
    <property type="entry name" value="FAD-linked reductases, C-terminal domain"/>
    <property type="match status" value="1"/>
</dbReference>
<evidence type="ECO:0000256" key="6">
    <source>
        <dbReference type="ARBA" id="ARBA00022491"/>
    </source>
</evidence>
<keyword evidence="13 18" id="KW-0175">Coiled coil</keyword>
<dbReference type="GO" id="GO:0008284">
    <property type="term" value="P:positive regulation of cell population proliferation"/>
    <property type="evidence" value="ECO:0007669"/>
    <property type="project" value="UniProtKB-ARBA"/>
</dbReference>
<dbReference type="InterPro" id="IPR050281">
    <property type="entry name" value="Flavin_monoamine_oxidase"/>
</dbReference>
<dbReference type="EC" id="1.14.99.66" evidence="16"/>
<evidence type="ECO:0000256" key="1">
    <source>
        <dbReference type="ARBA" id="ARBA00001974"/>
    </source>
</evidence>
<feature type="coiled-coil region" evidence="18">
    <location>
        <begin position="416"/>
        <end position="443"/>
    </location>
</feature>
<dbReference type="GO" id="GO:0003723">
    <property type="term" value="F:RNA binding"/>
    <property type="evidence" value="ECO:0007669"/>
    <property type="project" value="UniProtKB-ARBA"/>
</dbReference>
<dbReference type="SUPFAM" id="SSF46689">
    <property type="entry name" value="Homeodomain-like"/>
    <property type="match status" value="1"/>
</dbReference>
<feature type="compositionally biased region" description="Basic and acidic residues" evidence="19">
    <location>
        <begin position="70"/>
        <end position="85"/>
    </location>
</feature>
<evidence type="ECO:0000256" key="15">
    <source>
        <dbReference type="ARBA" id="ARBA00023242"/>
    </source>
</evidence>
<dbReference type="PANTHER" id="PTHR10742">
    <property type="entry name" value="FLAVIN MONOAMINE OXIDASE"/>
    <property type="match status" value="1"/>
</dbReference>
<evidence type="ECO:0000256" key="17">
    <source>
        <dbReference type="PIRSR" id="PIRSR038051-1"/>
    </source>
</evidence>
<dbReference type="PANTHER" id="PTHR10742:SF386">
    <property type="entry name" value="LYSINE-SPECIFIC HISTONE DEMETHYLASE 1A"/>
    <property type="match status" value="1"/>
</dbReference>
<evidence type="ECO:0000256" key="19">
    <source>
        <dbReference type="SAM" id="MobiDB-lite"/>
    </source>
</evidence>
<evidence type="ECO:0000256" key="3">
    <source>
        <dbReference type="ARBA" id="ARBA00004286"/>
    </source>
</evidence>
<comment type="function">
    <text evidence="16">Histone demethylase that specifically demethylates 'Lys-4' of histone H3, a specific tag for epigenetic transcriptional activation, thereby acting as a corepressor. Acts by oxidizing the substrate by FAD to generate the corresponding imine that is subsequently hydrolyzed. Demethylates both mono- and di-methylated 'Lys-4' of histone H3.</text>
</comment>
<dbReference type="GO" id="GO:0050660">
    <property type="term" value="F:flavin adenine dinucleotide binding"/>
    <property type="evidence" value="ECO:0007669"/>
    <property type="project" value="UniProtKB-UniRule"/>
</dbReference>
<dbReference type="Proteomes" id="UP000828390">
    <property type="component" value="Unassembled WGS sequence"/>
</dbReference>
<accession>A0A9D4LLR9</accession>
<keyword evidence="5" id="KW-0158">Chromosome</keyword>
<dbReference type="PROSITE" id="PS50934">
    <property type="entry name" value="SWIRM"/>
    <property type="match status" value="1"/>
</dbReference>
<name>A0A9D4LLR9_DREPO</name>
<organism evidence="21 22">
    <name type="scientific">Dreissena polymorpha</name>
    <name type="common">Zebra mussel</name>
    <name type="synonym">Mytilus polymorpha</name>
    <dbReference type="NCBI Taxonomy" id="45954"/>
    <lineage>
        <taxon>Eukaryota</taxon>
        <taxon>Metazoa</taxon>
        <taxon>Spiralia</taxon>
        <taxon>Lophotrochozoa</taxon>
        <taxon>Mollusca</taxon>
        <taxon>Bivalvia</taxon>
        <taxon>Autobranchia</taxon>
        <taxon>Heteroconchia</taxon>
        <taxon>Euheterodonta</taxon>
        <taxon>Imparidentia</taxon>
        <taxon>Neoheterodontei</taxon>
        <taxon>Myida</taxon>
        <taxon>Dreissenoidea</taxon>
        <taxon>Dreissenidae</taxon>
        <taxon>Dreissena</taxon>
    </lineage>
</organism>
<comment type="subcellular location">
    <subcellularLocation>
        <location evidence="3">Chromosome</location>
    </subcellularLocation>
    <subcellularLocation>
        <location evidence="2 16">Nucleus</location>
    </subcellularLocation>
</comment>
<dbReference type="FunFam" id="1.10.287.80:FF:000002">
    <property type="entry name" value="Lysine-specific histone demethylase 1A"/>
    <property type="match status" value="1"/>
</dbReference>
<dbReference type="PIRSF" id="PIRSF038051">
    <property type="entry name" value="Histone_Lys-demethylase"/>
    <property type="match status" value="1"/>
</dbReference>
<evidence type="ECO:0000313" key="22">
    <source>
        <dbReference type="Proteomes" id="UP000828390"/>
    </source>
</evidence>
<keyword evidence="22" id="KW-1185">Reference proteome</keyword>
<feature type="binding site" evidence="17">
    <location>
        <position position="239"/>
    </location>
    <ligand>
        <name>FAD</name>
        <dbReference type="ChEBI" id="CHEBI:57692"/>
    </ligand>
</feature>
<dbReference type="GO" id="GO:0140682">
    <property type="term" value="F:FAD-dependent H3K4me/H3K4me3 demethylase activity"/>
    <property type="evidence" value="ECO:0007669"/>
    <property type="project" value="UniProtKB-EC"/>
</dbReference>
<evidence type="ECO:0000256" key="8">
    <source>
        <dbReference type="ARBA" id="ARBA00022630"/>
    </source>
</evidence>
<dbReference type="InterPro" id="IPR007526">
    <property type="entry name" value="SWIRM"/>
</dbReference>
<reference evidence="21" key="1">
    <citation type="journal article" date="2019" name="bioRxiv">
        <title>The Genome of the Zebra Mussel, Dreissena polymorpha: A Resource for Invasive Species Research.</title>
        <authorList>
            <person name="McCartney M.A."/>
            <person name="Auch B."/>
            <person name="Kono T."/>
            <person name="Mallez S."/>
            <person name="Zhang Y."/>
            <person name="Obille A."/>
            <person name="Becker A."/>
            <person name="Abrahante J.E."/>
            <person name="Garbe J."/>
            <person name="Badalamenti J.P."/>
            <person name="Herman A."/>
            <person name="Mangelson H."/>
            <person name="Liachko I."/>
            <person name="Sullivan S."/>
            <person name="Sone E.D."/>
            <person name="Koren S."/>
            <person name="Silverstein K.A.T."/>
            <person name="Beckman K.B."/>
            <person name="Gohl D.M."/>
        </authorList>
    </citation>
    <scope>NUCLEOTIDE SEQUENCE</scope>
    <source>
        <strain evidence="21">Duluth1</strain>
        <tissue evidence="21">Whole animal</tissue>
    </source>
</reference>
<comment type="similarity">
    <text evidence="4 16">Belongs to the flavin monoamine oxidase family.</text>
</comment>
<reference evidence="21" key="2">
    <citation type="submission" date="2020-11" db="EMBL/GenBank/DDBJ databases">
        <authorList>
            <person name="McCartney M.A."/>
            <person name="Auch B."/>
            <person name="Kono T."/>
            <person name="Mallez S."/>
            <person name="Becker A."/>
            <person name="Gohl D.M."/>
            <person name="Silverstein K.A.T."/>
            <person name="Koren S."/>
            <person name="Bechman K.B."/>
            <person name="Herman A."/>
            <person name="Abrahante J.E."/>
            <person name="Garbe J."/>
        </authorList>
    </citation>
    <scope>NUCLEOTIDE SEQUENCE</scope>
    <source>
        <strain evidence="21">Duluth1</strain>
        <tissue evidence="21">Whole animal</tissue>
    </source>
</reference>
<evidence type="ECO:0000256" key="4">
    <source>
        <dbReference type="ARBA" id="ARBA00005995"/>
    </source>
</evidence>
<dbReference type="PRINTS" id="PR00420">
    <property type="entry name" value="RNGMNOXGNASE"/>
</dbReference>
<feature type="binding site" evidence="17">
    <location>
        <position position="729"/>
    </location>
    <ligand>
        <name>FAD</name>
        <dbReference type="ChEBI" id="CHEBI:57692"/>
    </ligand>
</feature>
<dbReference type="Gene3D" id="1.10.10.10">
    <property type="entry name" value="Winged helix-like DNA-binding domain superfamily/Winged helix DNA-binding domain"/>
    <property type="match status" value="1"/>
</dbReference>
<feature type="region of interest" description="Disordered" evidence="19">
    <location>
        <begin position="1"/>
        <end position="101"/>
    </location>
</feature>
<keyword evidence="9 16" id="KW-0274">FAD</keyword>
<keyword evidence="15 16" id="KW-0539">Nucleus</keyword>
<evidence type="ECO:0000256" key="9">
    <source>
        <dbReference type="ARBA" id="ARBA00022827"/>
    </source>
</evidence>
<feature type="domain" description="SWIRM" evidence="20">
    <location>
        <begin position="103"/>
        <end position="202"/>
    </location>
</feature>
<evidence type="ECO:0000256" key="2">
    <source>
        <dbReference type="ARBA" id="ARBA00004123"/>
    </source>
</evidence>
<keyword evidence="6 16" id="KW-0678">Repressor</keyword>
<protein>
    <recommendedName>
        <fullName evidence="16">Lysine-specific histone demethylase</fullName>
        <ecNumber evidence="16">1.14.99.66</ecNumber>
    </recommendedName>
</protein>
<dbReference type="InterPro" id="IPR036388">
    <property type="entry name" value="WH-like_DNA-bd_sf"/>
</dbReference>
<evidence type="ECO:0000256" key="18">
    <source>
        <dbReference type="SAM" id="Coils"/>
    </source>
</evidence>
<evidence type="ECO:0000256" key="7">
    <source>
        <dbReference type="ARBA" id="ARBA00022553"/>
    </source>
</evidence>
<dbReference type="GO" id="GO:0005694">
    <property type="term" value="C:chromosome"/>
    <property type="evidence" value="ECO:0007669"/>
    <property type="project" value="UniProtKB-SubCell"/>
</dbReference>
<comment type="caution">
    <text evidence="21">The sequence shown here is derived from an EMBL/GenBank/DDBJ whole genome shotgun (WGS) entry which is preliminary data.</text>
</comment>
<dbReference type="SUPFAM" id="SSF51905">
    <property type="entry name" value="FAD/NAD(P)-binding domain"/>
    <property type="match status" value="1"/>
</dbReference>
<dbReference type="InterPro" id="IPR002937">
    <property type="entry name" value="Amino_oxidase"/>
</dbReference>
<dbReference type="Gene3D" id="3.50.50.60">
    <property type="entry name" value="FAD/NAD(P)-binding domain"/>
    <property type="match status" value="2"/>
</dbReference>
<dbReference type="GO" id="GO:0005634">
    <property type="term" value="C:nucleus"/>
    <property type="evidence" value="ECO:0007669"/>
    <property type="project" value="UniProtKB-SubCell"/>
</dbReference>
<sequence>MSASKPTSAETSGSVSTDDSKKRSSPMEDDLSENGEKRKGNKRKRARLETKEGETAEAIRISDEEEDASDMDKKDKPVKSEVKEEVDSDEDPTSSLKCDPTGLEGAAFQSRMPFDKMTSQEAACFKDILQGGPHALKVFLYIRNRILQLWIENPKQQLTFENALPQIEAPFNSDGPLVMRVHSYLDRFGFINFGVFKRLKPLPAKKHGRVIIIGAGIAGLIAARQLTAFGMDCVIVEARDRVGGRIATFRKGNYVADLGAMVVTGLGGNPMTVVSRQVNMELHKIKQKCPLYETNGSTVPKEKDEMVEREFNRLLEATSYLSHQMDFNYVNGKPASLGCALEAVIKLQEKHVKEKQIEHQKSIIELQEKLKKNLQQCLTLKDRIEELHRQWREASEVKPPRDITAEFLIKSKLRDLKVACKENDQLLEQQKEIEEKISELESNPPSDVYLSSRDRQILDWHFANLEFANATPLSLLSLKHWDQDDDFEFSGSHLTVRNGYSCVPVALAEGLDIKLNTAVRQIKCTTSGVEVVTSNAKNNSSQQTLKGDAVLCTLPLGVMKECVRGGGINSVQFTPPLPEWKSAAIQRMGFGNLNKVVLCFDRIFWDPNANLFGHVGSTTASRGELFLFWNLYKAPVLLALVAGEAAAIMENVSDDVIVGRCIAVLKGIFGNNVVPQPKETLVTRWRADPWARGSYSFVAAGSSGNDYDLMATPISPQQGAMPRLFFAGEHTIRNYPATVHGALLSALRESGRIADQFLGAPYALPNRQPSTTAT</sequence>
<feature type="compositionally biased region" description="Polar residues" evidence="19">
    <location>
        <begin position="1"/>
        <end position="17"/>
    </location>
</feature>
<dbReference type="Gene3D" id="3.90.660.10">
    <property type="match status" value="1"/>
</dbReference>
<dbReference type="InterPro" id="IPR017366">
    <property type="entry name" value="Hist_Lys-spec_deMease"/>
</dbReference>
<evidence type="ECO:0000256" key="16">
    <source>
        <dbReference type="PIRNR" id="PIRNR038051"/>
    </source>
</evidence>
<dbReference type="Gene3D" id="1.10.287.80">
    <property type="entry name" value="ATP synthase, gamma subunit, helix hairpin domain"/>
    <property type="match status" value="1"/>
</dbReference>
<dbReference type="GO" id="GO:0006355">
    <property type="term" value="P:regulation of DNA-templated transcription"/>
    <property type="evidence" value="ECO:0007669"/>
    <property type="project" value="InterPro"/>
</dbReference>
<evidence type="ECO:0000256" key="12">
    <source>
        <dbReference type="ARBA" id="ARBA00023015"/>
    </source>
</evidence>